<comment type="caution">
    <text evidence="1">The sequence shown here is derived from an EMBL/GenBank/DDBJ whole genome shotgun (WGS) entry which is preliminary data.</text>
</comment>
<dbReference type="Proteomes" id="UP001234178">
    <property type="component" value="Unassembled WGS sequence"/>
</dbReference>
<sequence>MTTVVYKTKKEKNRRAIKVGALLNHFLTSGFAGQVGTYAHDCQVLNELDNALFHALNDDELRAERNVHHRVPFAFFFRLKENDQTGNINWTNACQASLGFWYAVEREQIGRLVRVRASEAEGQISRSKLRIGKEQ</sequence>
<keyword evidence="2" id="KW-1185">Reference proteome</keyword>
<gene>
    <name evidence="1" type="ORF">OUZ56_027855</name>
</gene>
<evidence type="ECO:0000313" key="2">
    <source>
        <dbReference type="Proteomes" id="UP001234178"/>
    </source>
</evidence>
<evidence type="ECO:0000313" key="1">
    <source>
        <dbReference type="EMBL" id="KAK4035772.1"/>
    </source>
</evidence>
<proteinExistence type="predicted"/>
<protein>
    <submittedName>
        <fullName evidence="1">Uncharacterized protein</fullName>
    </submittedName>
</protein>
<reference evidence="1 2" key="1">
    <citation type="journal article" date="2023" name="Nucleic Acids Res.">
        <title>The hologenome of Daphnia magna reveals possible DNA methylation and microbiome-mediated evolution of the host genome.</title>
        <authorList>
            <person name="Chaturvedi A."/>
            <person name="Li X."/>
            <person name="Dhandapani V."/>
            <person name="Marshall H."/>
            <person name="Kissane S."/>
            <person name="Cuenca-Cambronero M."/>
            <person name="Asole G."/>
            <person name="Calvet F."/>
            <person name="Ruiz-Romero M."/>
            <person name="Marangio P."/>
            <person name="Guigo R."/>
            <person name="Rago D."/>
            <person name="Mirbahai L."/>
            <person name="Eastwood N."/>
            <person name="Colbourne J.K."/>
            <person name="Zhou J."/>
            <person name="Mallon E."/>
            <person name="Orsini L."/>
        </authorList>
    </citation>
    <scope>NUCLEOTIDE SEQUENCE [LARGE SCALE GENOMIC DNA]</scope>
    <source>
        <strain evidence="1">LRV0_1</strain>
    </source>
</reference>
<accession>A0ABR0B248</accession>
<organism evidence="1 2">
    <name type="scientific">Daphnia magna</name>
    <dbReference type="NCBI Taxonomy" id="35525"/>
    <lineage>
        <taxon>Eukaryota</taxon>
        <taxon>Metazoa</taxon>
        <taxon>Ecdysozoa</taxon>
        <taxon>Arthropoda</taxon>
        <taxon>Crustacea</taxon>
        <taxon>Branchiopoda</taxon>
        <taxon>Diplostraca</taxon>
        <taxon>Cladocera</taxon>
        <taxon>Anomopoda</taxon>
        <taxon>Daphniidae</taxon>
        <taxon>Daphnia</taxon>
    </lineage>
</organism>
<name>A0ABR0B248_9CRUS</name>
<dbReference type="EMBL" id="JAOYFB010000040">
    <property type="protein sequence ID" value="KAK4035772.1"/>
    <property type="molecule type" value="Genomic_DNA"/>
</dbReference>